<evidence type="ECO:0000256" key="3">
    <source>
        <dbReference type="ARBA" id="ARBA00022833"/>
    </source>
</evidence>
<dbReference type="InterPro" id="IPR027974">
    <property type="entry name" value="DUF4470"/>
</dbReference>
<dbReference type="InterPro" id="IPR002893">
    <property type="entry name" value="Znf_MYND"/>
</dbReference>
<dbReference type="Pfam" id="PF01753">
    <property type="entry name" value="zf-MYND"/>
    <property type="match status" value="1"/>
</dbReference>
<dbReference type="GO" id="GO:0000981">
    <property type="term" value="F:DNA-binding transcription factor activity, RNA polymerase II-specific"/>
    <property type="evidence" value="ECO:0007669"/>
    <property type="project" value="TreeGrafter"/>
</dbReference>
<comment type="caution">
    <text evidence="7">The sequence shown here is derived from an EMBL/GenBank/DDBJ whole genome shotgun (WGS) entry which is preliminary data.</text>
</comment>
<dbReference type="Pfam" id="PF14737">
    <property type="entry name" value="DUF4470"/>
    <property type="match status" value="1"/>
</dbReference>
<dbReference type="InterPro" id="IPR024119">
    <property type="entry name" value="TF_DEAF-1"/>
</dbReference>
<evidence type="ECO:0000256" key="4">
    <source>
        <dbReference type="PROSITE-ProRule" id="PRU00134"/>
    </source>
</evidence>
<keyword evidence="2 4" id="KW-0863">Zinc-finger</keyword>
<dbReference type="SUPFAM" id="SSF144232">
    <property type="entry name" value="HIT/MYND zinc finger-like"/>
    <property type="match status" value="1"/>
</dbReference>
<evidence type="ECO:0000313" key="8">
    <source>
        <dbReference type="Proteomes" id="UP000308953"/>
    </source>
</evidence>
<keyword evidence="1" id="KW-0479">Metal-binding</keyword>
<dbReference type="Proteomes" id="UP000308953">
    <property type="component" value="Unassembled WGS sequence"/>
</dbReference>
<dbReference type="PROSITE" id="PS01360">
    <property type="entry name" value="ZF_MYND_1"/>
    <property type="match status" value="1"/>
</dbReference>
<protein>
    <recommendedName>
        <fullName evidence="6">MYND-type domain-containing protein</fullName>
    </recommendedName>
</protein>
<proteinExistence type="predicted"/>
<dbReference type="AlphaFoldDB" id="A0A4S9F4T8"/>
<evidence type="ECO:0000256" key="2">
    <source>
        <dbReference type="ARBA" id="ARBA00022771"/>
    </source>
</evidence>
<evidence type="ECO:0000313" key="7">
    <source>
        <dbReference type="EMBL" id="THX42266.1"/>
    </source>
</evidence>
<gene>
    <name evidence="7" type="ORF">D6D10_02072</name>
</gene>
<reference evidence="7 8" key="1">
    <citation type="submission" date="2018-10" db="EMBL/GenBank/DDBJ databases">
        <title>Fifty Aureobasidium pullulans genomes reveal a recombining polyextremotolerant generalist.</title>
        <authorList>
            <person name="Gostincar C."/>
            <person name="Turk M."/>
            <person name="Zajc J."/>
            <person name="Gunde-Cimerman N."/>
        </authorList>
    </citation>
    <scope>NUCLEOTIDE SEQUENCE [LARGE SCALE GENOMIC DNA]</scope>
    <source>
        <strain evidence="7 8">EXF-9785</strain>
    </source>
</reference>
<feature type="domain" description="MYND-type" evidence="6">
    <location>
        <begin position="1174"/>
        <end position="1213"/>
    </location>
</feature>
<dbReference type="PROSITE" id="PS50865">
    <property type="entry name" value="ZF_MYND_2"/>
    <property type="match status" value="1"/>
</dbReference>
<dbReference type="PANTHER" id="PTHR10237">
    <property type="entry name" value="DEFORMED EPIDERMAL AUTOREGULATORY FACTOR 1 HOMOLOG SUPPRESSIN"/>
    <property type="match status" value="1"/>
</dbReference>
<accession>A0A4S9F4T8</accession>
<evidence type="ECO:0000256" key="1">
    <source>
        <dbReference type="ARBA" id="ARBA00022723"/>
    </source>
</evidence>
<keyword evidence="3" id="KW-0862">Zinc</keyword>
<name>A0A4S9F4T8_AURPU</name>
<dbReference type="GO" id="GO:0008270">
    <property type="term" value="F:zinc ion binding"/>
    <property type="evidence" value="ECO:0007669"/>
    <property type="project" value="UniProtKB-KW"/>
</dbReference>
<dbReference type="Gene3D" id="6.10.140.2220">
    <property type="match status" value="1"/>
</dbReference>
<dbReference type="PANTHER" id="PTHR10237:SF14">
    <property type="entry name" value="MYND-TYPE DOMAIN-CONTAINING PROTEIN"/>
    <property type="match status" value="1"/>
</dbReference>
<evidence type="ECO:0000256" key="5">
    <source>
        <dbReference type="SAM" id="MobiDB-lite"/>
    </source>
</evidence>
<dbReference type="GO" id="GO:0005634">
    <property type="term" value="C:nucleus"/>
    <property type="evidence" value="ECO:0007669"/>
    <property type="project" value="TreeGrafter"/>
</dbReference>
<organism evidence="7 8">
    <name type="scientific">Aureobasidium pullulans</name>
    <name type="common">Black yeast</name>
    <name type="synonym">Pullularia pullulans</name>
    <dbReference type="NCBI Taxonomy" id="5580"/>
    <lineage>
        <taxon>Eukaryota</taxon>
        <taxon>Fungi</taxon>
        <taxon>Dikarya</taxon>
        <taxon>Ascomycota</taxon>
        <taxon>Pezizomycotina</taxon>
        <taxon>Dothideomycetes</taxon>
        <taxon>Dothideomycetidae</taxon>
        <taxon>Dothideales</taxon>
        <taxon>Saccotheciaceae</taxon>
        <taxon>Aureobasidium</taxon>
    </lineage>
</organism>
<feature type="region of interest" description="Disordered" evidence="5">
    <location>
        <begin position="1144"/>
        <end position="1167"/>
    </location>
</feature>
<dbReference type="EMBL" id="QZAV01000023">
    <property type="protein sequence ID" value="THX42266.1"/>
    <property type="molecule type" value="Genomic_DNA"/>
</dbReference>
<sequence length="1215" mass="134517">MLIIGIMLTPTYVNLKSFFYPIGNTPAANLLRDYRPHDAVKILAIGCGDVRNILFTLWSNQEAECTFDFTACDSDPAVLARNVFLLTAVACNAESAPPKQTEHIERLWRAYYHFYVTSTDLAFIQEHARQLYTASESLPTWSQSPFGAYLKFTTEATLTEVRRIWLSYAQTRSSQEDSESRHAINLVFDTHYNTSESRPSIVGHGVRSAGAHGLWATPQLNDAFHAFWRTGVVAGNRKDVSALSQDGGGRVNPLMAISPVPSSKFNVHYGSDPLLGFHLAEHFDLASQAADVGMESLALLVKSQFSKWCQTFISCVASRAINIMHHCGEAINFAHALQAIKGSDTLSPLTRHYVKPWSAVPLSLPSTLFTAYHVIDTSNVIDHVGILSLLPAIVPLLSEVCGSVLYTESLLQGAEESQNFLSTVLHSDVTMSSLVFGVAPVGYLLGTMTDSTHIEHLLEMSLVKGRQKQYRMRLPWRRAAQGDLEVLKLMHGSGGSASYRLNMDPHELAAYFMQVYLAMFRESEDISIKLEVLKRMMTTPLVIDLGFCSRLSLVALLATAKRTIFTDWKVCIGELVSMIENNRSLMISSNSLQELYLHLHASDLWSAETFMVEPRAQLNPWGRMRPPGESGLLGKHNLPAIVHIALVVPRKSLVVFTEQPVEKVGTPGLHLSLSNGMKFENCFYAIDTFFGKLEEIDDKAQVFEDHQGWAGEADLIVTCPVPTWSLLLDRRKDLNISLSVNTSPATMQYTKKLGVLMRVFTANLESKHVHVLAHAPSSELGRNDGNLHSNHRATLSTEIAPPISAAVALQRDGTVQCIKVTKNYATGSRESKALKDGATVAILQVSPCVLMATIGDLQSPKGFVLPFPVDGAACKIRIARKSSWIEISAPTSNALQPGGFKHDSFPVVSHGGSVMAWGMGRVNPDLQPQVMASISTLAFLQPLFSMALSERERTCVNHIPPLIQAKEVIRQMCLGSVGLHPDRPGKKVCLFMLKDESTYQFFIIANALRHDRDTGSVFLDAFYMPATRDLIALKSFQAILSPNINHRSLVINADAEDIKLWQSLIPALVERCRSWEHVENCTWKTNPSKASICDCGLGKDVSKMSSDFRDIARFATRIAIPAMSAVPYLESMTSQESMDRLTDEMQTASLEQRQQQQPLIPSSNAPNASNMDVCGHCRTIKQPGLKACTRCEKVKYCNHTCQKAAWKTHKKECKR</sequence>
<evidence type="ECO:0000259" key="6">
    <source>
        <dbReference type="PROSITE" id="PS50865"/>
    </source>
</evidence>